<evidence type="ECO:0000313" key="10">
    <source>
        <dbReference type="EMBL" id="MDO6453637.1"/>
    </source>
</evidence>
<dbReference type="EMBL" id="JAUOPG010000004">
    <property type="protein sequence ID" value="MDO6453637.1"/>
    <property type="molecule type" value="Genomic_DNA"/>
</dbReference>
<protein>
    <recommendedName>
        <fullName evidence="7">Glutamyl-Q tRNA(Asp) synthetase</fullName>
        <shortName evidence="7">Glu-Q-RSs</shortName>
        <ecNumber evidence="7">6.1.1.-</ecNumber>
    </recommendedName>
</protein>
<accession>A0AAW7XKQ1</accession>
<feature type="binding site" evidence="7">
    <location>
        <position position="41"/>
    </location>
    <ligand>
        <name>L-glutamate</name>
        <dbReference type="ChEBI" id="CHEBI:29985"/>
    </ligand>
</feature>
<feature type="binding site" evidence="7">
    <location>
        <position position="172"/>
    </location>
    <ligand>
        <name>L-glutamate</name>
        <dbReference type="ChEBI" id="CHEBI:29985"/>
    </ligand>
</feature>
<keyword evidence="4 7" id="KW-0862">Zinc</keyword>
<dbReference type="GO" id="GO:0005524">
    <property type="term" value="F:ATP binding"/>
    <property type="evidence" value="ECO:0007669"/>
    <property type="project" value="UniProtKB-KW"/>
</dbReference>
<comment type="cofactor">
    <cofactor evidence="7">
        <name>Zn(2+)</name>
        <dbReference type="ChEBI" id="CHEBI:29105"/>
    </cofactor>
    <text evidence="7">Binds 1 zinc ion per subunit.</text>
</comment>
<proteinExistence type="inferred from homology"/>
<feature type="binding site" evidence="7">
    <location>
        <position position="99"/>
    </location>
    <ligand>
        <name>Zn(2+)</name>
        <dbReference type="ChEBI" id="CHEBI:29105"/>
    </ligand>
</feature>
<dbReference type="GO" id="GO:0004818">
    <property type="term" value="F:glutamate-tRNA ligase activity"/>
    <property type="evidence" value="ECO:0007669"/>
    <property type="project" value="TreeGrafter"/>
</dbReference>
<feature type="binding site" evidence="7">
    <location>
        <position position="113"/>
    </location>
    <ligand>
        <name>Zn(2+)</name>
        <dbReference type="ChEBI" id="CHEBI:29105"/>
    </ligand>
</feature>
<comment type="caution">
    <text evidence="10">The sequence shown here is derived from an EMBL/GenBank/DDBJ whole genome shotgun (WGS) entry which is preliminary data.</text>
</comment>
<dbReference type="AlphaFoldDB" id="A0AAW7XKQ1"/>
<feature type="short sequence motif" description="'HIGH' region" evidence="7">
    <location>
        <begin position="8"/>
        <end position="18"/>
    </location>
</feature>
<feature type="binding site" evidence="7">
    <location>
        <position position="231"/>
    </location>
    <ligand>
        <name>ATP</name>
        <dbReference type="ChEBI" id="CHEBI:30616"/>
    </ligand>
</feature>
<keyword evidence="3 7" id="KW-0547">Nucleotide-binding</keyword>
<dbReference type="InterPro" id="IPR000924">
    <property type="entry name" value="Glu/Gln-tRNA-synth"/>
</dbReference>
<reference evidence="10" key="1">
    <citation type="submission" date="2023-07" db="EMBL/GenBank/DDBJ databases">
        <title>Genome content predicts the carbon catabolic preferences of heterotrophic bacteria.</title>
        <authorList>
            <person name="Gralka M."/>
        </authorList>
    </citation>
    <scope>NUCLEOTIDE SEQUENCE</scope>
    <source>
        <strain evidence="10">I2M16</strain>
    </source>
</reference>
<gene>
    <name evidence="10" type="primary">gluQRS</name>
    <name evidence="7" type="synonym">gluQ</name>
    <name evidence="10" type="ORF">Q4490_08670</name>
</gene>
<dbReference type="GO" id="GO:0006424">
    <property type="term" value="P:glutamyl-tRNA aminoacylation"/>
    <property type="evidence" value="ECO:0007669"/>
    <property type="project" value="InterPro"/>
</dbReference>
<keyword evidence="5 7" id="KW-0067">ATP-binding</keyword>
<evidence type="ECO:0000313" key="11">
    <source>
        <dbReference type="Proteomes" id="UP001169862"/>
    </source>
</evidence>
<feature type="domain" description="Glutamyl/glutaminyl-tRNA synthetase class Ib catalytic" evidence="9">
    <location>
        <begin position="5"/>
        <end position="276"/>
    </location>
</feature>
<dbReference type="GO" id="GO:0008270">
    <property type="term" value="F:zinc ion binding"/>
    <property type="evidence" value="ECO:0007669"/>
    <property type="project" value="UniProtKB-UniRule"/>
</dbReference>
<comment type="function">
    <text evidence="7">Catalyzes the tRNA-independent activation of glutamate in presence of ATP and the subsequent transfer of glutamate onto a tRNA(Asp). Glutamate is transferred on the 2-amino-5-(4,5-dihydroxy-2-cyclopenten-1-yl) moiety of the queuosine in the wobble position of the QUC anticodon.</text>
</comment>
<feature type="binding site" evidence="7">
    <location>
        <begin position="5"/>
        <end position="9"/>
    </location>
    <ligand>
        <name>L-glutamate</name>
        <dbReference type="ChEBI" id="CHEBI:29985"/>
    </ligand>
</feature>
<dbReference type="PANTHER" id="PTHR43311:SF1">
    <property type="entry name" value="GLUTAMYL-Q TRNA(ASP) SYNTHETASE"/>
    <property type="match status" value="1"/>
</dbReference>
<evidence type="ECO:0000256" key="1">
    <source>
        <dbReference type="ARBA" id="ARBA00022598"/>
    </source>
</evidence>
<dbReference type="Proteomes" id="UP001169862">
    <property type="component" value="Unassembled WGS sequence"/>
</dbReference>
<dbReference type="SUPFAM" id="SSF52374">
    <property type="entry name" value="Nucleotidylyl transferase"/>
    <property type="match status" value="1"/>
</dbReference>
<feature type="binding site" evidence="7">
    <location>
        <position position="117"/>
    </location>
    <ligand>
        <name>Zn(2+)</name>
        <dbReference type="ChEBI" id="CHEBI:29105"/>
    </ligand>
</feature>
<evidence type="ECO:0000256" key="2">
    <source>
        <dbReference type="ARBA" id="ARBA00022723"/>
    </source>
</evidence>
<name>A0AAW7XKQ1_9GAMM</name>
<organism evidence="10 11">
    <name type="scientific">Neptunomonas phycophila</name>
    <dbReference type="NCBI Taxonomy" id="1572645"/>
    <lineage>
        <taxon>Bacteria</taxon>
        <taxon>Pseudomonadati</taxon>
        <taxon>Pseudomonadota</taxon>
        <taxon>Gammaproteobacteria</taxon>
        <taxon>Oceanospirillales</taxon>
        <taxon>Oceanospirillaceae</taxon>
        <taxon>Neptunomonas</taxon>
    </lineage>
</organism>
<feature type="binding site" evidence="7">
    <location>
        <position position="190"/>
    </location>
    <ligand>
        <name>L-glutamate</name>
        <dbReference type="ChEBI" id="CHEBI:29985"/>
    </ligand>
</feature>
<dbReference type="Pfam" id="PF00749">
    <property type="entry name" value="tRNA-synt_1c"/>
    <property type="match status" value="1"/>
</dbReference>
<dbReference type="InterPro" id="IPR014729">
    <property type="entry name" value="Rossmann-like_a/b/a_fold"/>
</dbReference>
<evidence type="ECO:0000256" key="5">
    <source>
        <dbReference type="ARBA" id="ARBA00022840"/>
    </source>
</evidence>
<dbReference type="GO" id="GO:0006400">
    <property type="term" value="P:tRNA modification"/>
    <property type="evidence" value="ECO:0007669"/>
    <property type="project" value="InterPro"/>
</dbReference>
<evidence type="ECO:0000256" key="8">
    <source>
        <dbReference type="RuleBase" id="RU363037"/>
    </source>
</evidence>
<dbReference type="GO" id="GO:0005829">
    <property type="term" value="C:cytosol"/>
    <property type="evidence" value="ECO:0007669"/>
    <property type="project" value="TreeGrafter"/>
</dbReference>
<dbReference type="NCBIfam" id="NF004314">
    <property type="entry name" value="PRK05710.1-3"/>
    <property type="match status" value="1"/>
</dbReference>
<sequence length="294" mass="33361">MYIGRFAPSPTGPLHFGSLIAALASYADARSSGGQWLVRIENTDPPREVPESTHQILQTLEAYGFEWDGNVVWQHLQHDKYQAVLDKMVLERLAYPCDCSRKQIMQRHHSNRYDNHCRHRDVVSTPSAMRFKAQDSYNAHAQEQWSDRIQGLVTSPCSDDFILKRKDGLWAYQLAVVVDDIESQITHVVRGSDLLHETPKQMQLQIALNAPTPSYAHIPIATSKTGQKLSKQNLARAIQPHESSKLLTEALVFLNQIVDPDWSAASPHEILQQAIKNWDMTRIPQQLALVRDKG</sequence>
<dbReference type="Gene3D" id="3.40.50.620">
    <property type="entry name" value="HUPs"/>
    <property type="match status" value="1"/>
</dbReference>
<dbReference type="EC" id="6.1.1.-" evidence="7"/>
<dbReference type="InterPro" id="IPR049940">
    <property type="entry name" value="GluQ/Sye"/>
</dbReference>
<comment type="similarity">
    <text evidence="7">Belongs to the class-I aminoacyl-tRNA synthetase family. GluQ subfamily.</text>
</comment>
<evidence type="ECO:0000256" key="7">
    <source>
        <dbReference type="HAMAP-Rule" id="MF_01428"/>
    </source>
</evidence>
<dbReference type="InterPro" id="IPR020058">
    <property type="entry name" value="Glu/Gln-tRNA-synth_Ib_cat-dom"/>
</dbReference>
<evidence type="ECO:0000256" key="4">
    <source>
        <dbReference type="ARBA" id="ARBA00022833"/>
    </source>
</evidence>
<dbReference type="HAMAP" id="MF_01428">
    <property type="entry name" value="Glu_Q_tRNA_synth"/>
    <property type="match status" value="1"/>
</dbReference>
<dbReference type="PANTHER" id="PTHR43311">
    <property type="entry name" value="GLUTAMATE--TRNA LIGASE"/>
    <property type="match status" value="1"/>
</dbReference>
<feature type="short sequence motif" description="'KMSKS' region" evidence="7">
    <location>
        <begin position="228"/>
        <end position="232"/>
    </location>
</feature>
<keyword evidence="8" id="KW-0648">Protein biosynthesis</keyword>
<evidence type="ECO:0000256" key="3">
    <source>
        <dbReference type="ARBA" id="ARBA00022741"/>
    </source>
</evidence>
<dbReference type="PRINTS" id="PR00987">
    <property type="entry name" value="TRNASYNTHGLU"/>
</dbReference>
<evidence type="ECO:0000259" key="9">
    <source>
        <dbReference type="Pfam" id="PF00749"/>
    </source>
</evidence>
<keyword evidence="1 7" id="KW-0436">Ligase</keyword>
<dbReference type="RefSeq" id="WP_303549936.1">
    <property type="nucleotide sequence ID" value="NZ_JAUOPG010000004.1"/>
</dbReference>
<dbReference type="NCBIfam" id="TIGR03838">
    <property type="entry name" value="queuosine_YadB"/>
    <property type="match status" value="1"/>
</dbReference>
<dbReference type="InterPro" id="IPR022380">
    <property type="entry name" value="Glu-Q_tRNA(Asp)_Synthase"/>
</dbReference>
<keyword evidence="2 7" id="KW-0479">Metal-binding</keyword>
<keyword evidence="6 7" id="KW-0030">Aminoacyl-tRNA synthetase</keyword>
<feature type="binding site" evidence="7">
    <location>
        <position position="97"/>
    </location>
    <ligand>
        <name>Zn(2+)</name>
        <dbReference type="ChEBI" id="CHEBI:29105"/>
    </ligand>
</feature>
<evidence type="ECO:0000256" key="6">
    <source>
        <dbReference type="ARBA" id="ARBA00023146"/>
    </source>
</evidence>